<sequence>MLIMNKKSFSLGGIMLLGFSVVFIAMFTPNFGDGNNAFHAADKLFNSISKGSTYYIPAIREAAKGGDKQVTLKLHMSSEAEAAKVATIFGSVADAAVSGVDVNVAGNLATILNRAIDDSDAMFANNEQPLQSAYNLGGKEGMYMWWKGLKAAERNLKKQELFKEAALVNNIINRGVEVGYNYFGVQPESASSRTGILAFSLIFYVIYTLWFGYSIFYLFEGFGLAMKGGKKKEV</sequence>
<keyword evidence="1" id="KW-0472">Membrane</keyword>
<gene>
    <name evidence="2" type="ORF">DSM101010T_09930</name>
</gene>
<protein>
    <submittedName>
        <fullName evidence="2">Uncharacterized protein</fullName>
    </submittedName>
</protein>
<keyword evidence="1" id="KW-0812">Transmembrane</keyword>
<name>A0A7J0BGG0_9BACT</name>
<keyword evidence="1" id="KW-1133">Transmembrane helix</keyword>
<proteinExistence type="predicted"/>
<accession>A0A7J0BGG0</accession>
<evidence type="ECO:0000313" key="2">
    <source>
        <dbReference type="EMBL" id="GFM32628.1"/>
    </source>
</evidence>
<comment type="caution">
    <text evidence="2">The sequence shown here is derived from an EMBL/GenBank/DDBJ whole genome shotgun (WGS) entry which is preliminary data.</text>
</comment>
<feature type="transmembrane region" description="Helical" evidence="1">
    <location>
        <begin position="9"/>
        <end position="27"/>
    </location>
</feature>
<dbReference type="RefSeq" id="WP_174404321.1">
    <property type="nucleotide sequence ID" value="NZ_BLVO01000012.1"/>
</dbReference>
<dbReference type="Proteomes" id="UP000503840">
    <property type="component" value="Unassembled WGS sequence"/>
</dbReference>
<organism evidence="2 3">
    <name type="scientific">Desulfovibrio subterraneus</name>
    <dbReference type="NCBI Taxonomy" id="2718620"/>
    <lineage>
        <taxon>Bacteria</taxon>
        <taxon>Pseudomonadati</taxon>
        <taxon>Thermodesulfobacteriota</taxon>
        <taxon>Desulfovibrionia</taxon>
        <taxon>Desulfovibrionales</taxon>
        <taxon>Desulfovibrionaceae</taxon>
        <taxon>Desulfovibrio</taxon>
    </lineage>
</organism>
<feature type="transmembrane region" description="Helical" evidence="1">
    <location>
        <begin position="196"/>
        <end position="219"/>
    </location>
</feature>
<evidence type="ECO:0000313" key="3">
    <source>
        <dbReference type="Proteomes" id="UP000503840"/>
    </source>
</evidence>
<dbReference type="AlphaFoldDB" id="A0A7J0BGG0"/>
<keyword evidence="3" id="KW-1185">Reference proteome</keyword>
<dbReference type="EMBL" id="BLVO01000012">
    <property type="protein sequence ID" value="GFM32628.1"/>
    <property type="molecule type" value="Genomic_DNA"/>
</dbReference>
<reference evidence="2 3" key="1">
    <citation type="submission" date="2020-05" db="EMBL/GenBank/DDBJ databases">
        <title>Draft genome sequence of Desulfovibrio sp. strain HN2T.</title>
        <authorList>
            <person name="Ueno A."/>
            <person name="Tamazawa S."/>
            <person name="Tamamura S."/>
            <person name="Murakami T."/>
            <person name="Kiyama T."/>
            <person name="Inomata H."/>
            <person name="Amano Y."/>
            <person name="Miyakawa K."/>
            <person name="Tamaki H."/>
            <person name="Naganuma T."/>
            <person name="Kaneko K."/>
        </authorList>
    </citation>
    <scope>NUCLEOTIDE SEQUENCE [LARGE SCALE GENOMIC DNA]</scope>
    <source>
        <strain evidence="2 3">HN2</strain>
    </source>
</reference>
<evidence type="ECO:0000256" key="1">
    <source>
        <dbReference type="SAM" id="Phobius"/>
    </source>
</evidence>